<evidence type="ECO:0000313" key="2">
    <source>
        <dbReference type="Proteomes" id="UP000826540"/>
    </source>
</evidence>
<evidence type="ECO:0008006" key="3">
    <source>
        <dbReference type="Google" id="ProtNLM"/>
    </source>
</evidence>
<organism evidence="1 2">
    <name type="scientific">Sphaerospermopsis torques-reginae ITEP-024</name>
    <dbReference type="NCBI Taxonomy" id="984208"/>
    <lineage>
        <taxon>Bacteria</taxon>
        <taxon>Bacillati</taxon>
        <taxon>Cyanobacteriota</taxon>
        <taxon>Cyanophyceae</taxon>
        <taxon>Nostocales</taxon>
        <taxon>Aphanizomenonaceae</taxon>
        <taxon>Sphaerospermopsis</taxon>
        <taxon>Sphaerospermopsis torques-reginae</taxon>
    </lineage>
</organism>
<evidence type="ECO:0000313" key="1">
    <source>
        <dbReference type="EMBL" id="QYX29783.1"/>
    </source>
</evidence>
<dbReference type="EMBL" id="CP080598">
    <property type="protein sequence ID" value="QYX29783.1"/>
    <property type="molecule type" value="Genomic_DNA"/>
</dbReference>
<protein>
    <recommendedName>
        <fullName evidence="3">Transposase</fullName>
    </recommendedName>
</protein>
<accession>A0ABX8WTS6</accession>
<name>A0ABX8WTS6_9CYAN</name>
<keyword evidence="2" id="KW-1185">Reference proteome</keyword>
<sequence length="60" mass="6922">MARVYCENQGEKLFWHISILKILSKVSIPLRGKGYEKPEATIGKKVMKILRFHPLAGKRL</sequence>
<reference evidence="1 2" key="1">
    <citation type="journal article" date="2022" name="J. Am. Chem. Soc.">
        <title>Biosynthesis of Guanitoxin Enables Global Environmental Detection in Freshwater Cyanobacteria.</title>
        <authorList>
            <person name="Lima S.T."/>
            <person name="Fallon T.R."/>
            <person name="Cordoza J.L."/>
            <person name="Chekan J.R."/>
            <person name="Delbaje E."/>
            <person name="Hopiavuori A.R."/>
            <person name="Alvarenga D.O."/>
            <person name="Wood S.M."/>
            <person name="Luhavaya H."/>
            <person name="Baumgartner J.T."/>
            <person name="Dorr F.A."/>
            <person name="Etchegaray A."/>
            <person name="Pinto E."/>
            <person name="McKinnie S.M.K."/>
            <person name="Fiore M.F."/>
            <person name="Moore B.S."/>
        </authorList>
    </citation>
    <scope>NUCLEOTIDE SEQUENCE [LARGE SCALE GENOMIC DNA]</scope>
    <source>
        <strain evidence="1 2">ITEP-024</strain>
    </source>
</reference>
<dbReference type="RefSeq" id="WP_220608059.1">
    <property type="nucleotide sequence ID" value="NZ_CP080598.1"/>
</dbReference>
<dbReference type="Proteomes" id="UP000826540">
    <property type="component" value="Chromosome"/>
</dbReference>
<proteinExistence type="predicted"/>
<gene>
    <name evidence="1" type="ORF">K2F26_12345</name>
</gene>